<dbReference type="InterPro" id="IPR012336">
    <property type="entry name" value="Thioredoxin-like_fold"/>
</dbReference>
<feature type="transmembrane region" description="Helical" evidence="7">
    <location>
        <begin position="12"/>
        <end position="32"/>
    </location>
</feature>
<feature type="region of interest" description="Disordered" evidence="6">
    <location>
        <begin position="36"/>
        <end position="82"/>
    </location>
</feature>
<gene>
    <name evidence="9" type="ORF">ACFYXI_29175</name>
</gene>
<reference evidence="9 10" key="1">
    <citation type="submission" date="2024-10" db="EMBL/GenBank/DDBJ databases">
        <title>The Natural Products Discovery Center: Release of the First 8490 Sequenced Strains for Exploring Actinobacteria Biosynthetic Diversity.</title>
        <authorList>
            <person name="Kalkreuter E."/>
            <person name="Kautsar S.A."/>
            <person name="Yang D."/>
            <person name="Bader C.D."/>
            <person name="Teijaro C.N."/>
            <person name="Fluegel L."/>
            <person name="Davis C.M."/>
            <person name="Simpson J.R."/>
            <person name="Lauterbach L."/>
            <person name="Steele A.D."/>
            <person name="Gui C."/>
            <person name="Meng S."/>
            <person name="Li G."/>
            <person name="Viehrig K."/>
            <person name="Ye F."/>
            <person name="Su P."/>
            <person name="Kiefer A.F."/>
            <person name="Nichols A."/>
            <person name="Cepeda A.J."/>
            <person name="Yan W."/>
            <person name="Fan B."/>
            <person name="Jiang Y."/>
            <person name="Adhikari A."/>
            <person name="Zheng C.-J."/>
            <person name="Schuster L."/>
            <person name="Cowan T.M."/>
            <person name="Smanski M.J."/>
            <person name="Chevrette M.G."/>
            <person name="De Carvalho L.P.S."/>
            <person name="Shen B."/>
        </authorList>
    </citation>
    <scope>NUCLEOTIDE SEQUENCE [LARGE SCALE GENOMIC DNA]</scope>
    <source>
        <strain evidence="9 10">NPDC002173</strain>
    </source>
</reference>
<keyword evidence="7" id="KW-0812">Transmembrane</keyword>
<keyword evidence="7" id="KW-1133">Transmembrane helix</keyword>
<sequence>METNDRRTTARRTTVLVTVLMVVAVALVVSLVSRPSQEEAKRPAPAASATSTGEASPSGSPAAESGPLTSAARRAPDDPLAIGRTDAPVTMVVYSDYRCPFCAKFGRDTEPKLVERYVDKGTLRIEWRDFPIFGEQSINAAKAARAAGAQGKYKEFAAALFGAAPDRGHPDLTPAVLRKFAEQAGVPDLDRFAKDMAGGAFDEAIEKDMLEGNALGVPSTPAFLINGQPLLGAQPMEEFTAMIDKAAAGG</sequence>
<proteinExistence type="inferred from homology"/>
<evidence type="ECO:0000256" key="6">
    <source>
        <dbReference type="SAM" id="MobiDB-lite"/>
    </source>
</evidence>
<organism evidence="9 10">
    <name type="scientific">Microtetraspora malaysiensis</name>
    <dbReference type="NCBI Taxonomy" id="161358"/>
    <lineage>
        <taxon>Bacteria</taxon>
        <taxon>Bacillati</taxon>
        <taxon>Actinomycetota</taxon>
        <taxon>Actinomycetes</taxon>
        <taxon>Streptosporangiales</taxon>
        <taxon>Streptosporangiaceae</taxon>
        <taxon>Microtetraspora</taxon>
    </lineage>
</organism>
<dbReference type="InterPro" id="IPR036249">
    <property type="entry name" value="Thioredoxin-like_sf"/>
</dbReference>
<accession>A0ABW6SZH3</accession>
<keyword evidence="7" id="KW-0472">Membrane</keyword>
<dbReference type="EMBL" id="JBIASD010000023">
    <property type="protein sequence ID" value="MFF3669668.1"/>
    <property type="molecule type" value="Genomic_DNA"/>
</dbReference>
<evidence type="ECO:0000313" key="10">
    <source>
        <dbReference type="Proteomes" id="UP001602013"/>
    </source>
</evidence>
<name>A0ABW6SZH3_9ACTN</name>
<protein>
    <submittedName>
        <fullName evidence="9">DsbA family protein</fullName>
    </submittedName>
</protein>
<dbReference type="Proteomes" id="UP001602013">
    <property type="component" value="Unassembled WGS sequence"/>
</dbReference>
<keyword evidence="3" id="KW-0560">Oxidoreductase</keyword>
<feature type="compositionally biased region" description="Low complexity" evidence="6">
    <location>
        <begin position="43"/>
        <end position="67"/>
    </location>
</feature>
<evidence type="ECO:0000259" key="8">
    <source>
        <dbReference type="PROSITE" id="PS51352"/>
    </source>
</evidence>
<evidence type="ECO:0000256" key="1">
    <source>
        <dbReference type="ARBA" id="ARBA00005791"/>
    </source>
</evidence>
<dbReference type="PROSITE" id="PS51352">
    <property type="entry name" value="THIOREDOXIN_2"/>
    <property type="match status" value="1"/>
</dbReference>
<evidence type="ECO:0000256" key="7">
    <source>
        <dbReference type="SAM" id="Phobius"/>
    </source>
</evidence>
<dbReference type="InterPro" id="IPR013766">
    <property type="entry name" value="Thioredoxin_domain"/>
</dbReference>
<comment type="similarity">
    <text evidence="1">Belongs to the thioredoxin family. DsbA subfamily.</text>
</comment>
<feature type="domain" description="Thioredoxin" evidence="8">
    <location>
        <begin position="38"/>
        <end position="248"/>
    </location>
</feature>
<dbReference type="Gene3D" id="3.40.30.10">
    <property type="entry name" value="Glutaredoxin"/>
    <property type="match status" value="1"/>
</dbReference>
<dbReference type="PANTHER" id="PTHR13887:SF14">
    <property type="entry name" value="DISULFIDE BOND FORMATION PROTEIN D"/>
    <property type="match status" value="1"/>
</dbReference>
<dbReference type="RefSeq" id="WP_387415946.1">
    <property type="nucleotide sequence ID" value="NZ_JBIASD010000023.1"/>
</dbReference>
<evidence type="ECO:0000313" key="9">
    <source>
        <dbReference type="EMBL" id="MFF3669668.1"/>
    </source>
</evidence>
<keyword evidence="10" id="KW-1185">Reference proteome</keyword>
<evidence type="ECO:0000256" key="5">
    <source>
        <dbReference type="ARBA" id="ARBA00023284"/>
    </source>
</evidence>
<evidence type="ECO:0000256" key="3">
    <source>
        <dbReference type="ARBA" id="ARBA00023002"/>
    </source>
</evidence>
<keyword evidence="2" id="KW-0732">Signal</keyword>
<dbReference type="Pfam" id="PF13462">
    <property type="entry name" value="Thioredoxin_4"/>
    <property type="match status" value="1"/>
</dbReference>
<dbReference type="SUPFAM" id="SSF52833">
    <property type="entry name" value="Thioredoxin-like"/>
    <property type="match status" value="1"/>
</dbReference>
<evidence type="ECO:0000256" key="2">
    <source>
        <dbReference type="ARBA" id="ARBA00022729"/>
    </source>
</evidence>
<evidence type="ECO:0000256" key="4">
    <source>
        <dbReference type="ARBA" id="ARBA00023157"/>
    </source>
</evidence>
<keyword evidence="4" id="KW-1015">Disulfide bond</keyword>
<comment type="caution">
    <text evidence="9">The sequence shown here is derived from an EMBL/GenBank/DDBJ whole genome shotgun (WGS) entry which is preliminary data.</text>
</comment>
<keyword evidence="5" id="KW-0676">Redox-active center</keyword>
<dbReference type="PANTHER" id="PTHR13887">
    <property type="entry name" value="GLUTATHIONE S-TRANSFERASE KAPPA"/>
    <property type="match status" value="1"/>
</dbReference>